<dbReference type="EMBL" id="DVIQ01000059">
    <property type="protein sequence ID" value="HIS31891.1"/>
    <property type="molecule type" value="Genomic_DNA"/>
</dbReference>
<protein>
    <submittedName>
        <fullName evidence="1">Uncharacterized protein</fullName>
    </submittedName>
</protein>
<accession>A0A9D1JK62</accession>
<name>A0A9D1JK62_9FIRM</name>
<evidence type="ECO:0000313" key="2">
    <source>
        <dbReference type="Proteomes" id="UP000823935"/>
    </source>
</evidence>
<proteinExistence type="predicted"/>
<dbReference type="AlphaFoldDB" id="A0A9D1JK62"/>
<dbReference type="InterPro" id="IPR012477">
    <property type="entry name" value="Glyco_transf_52"/>
</dbReference>
<comment type="caution">
    <text evidence="1">The sequence shown here is derived from an EMBL/GenBank/DDBJ whole genome shotgun (WGS) entry which is preliminary data.</text>
</comment>
<evidence type="ECO:0000313" key="1">
    <source>
        <dbReference type="EMBL" id="HIS31891.1"/>
    </source>
</evidence>
<dbReference type="Pfam" id="PF07922">
    <property type="entry name" value="Glyco_transf_52"/>
    <property type="match status" value="1"/>
</dbReference>
<organism evidence="1 2">
    <name type="scientific">Candidatus Limivivens intestinipullorum</name>
    <dbReference type="NCBI Taxonomy" id="2840858"/>
    <lineage>
        <taxon>Bacteria</taxon>
        <taxon>Bacillati</taxon>
        <taxon>Bacillota</taxon>
        <taxon>Clostridia</taxon>
        <taxon>Lachnospirales</taxon>
        <taxon>Lachnospiraceae</taxon>
        <taxon>Lachnospiraceae incertae sedis</taxon>
        <taxon>Candidatus Limivivens</taxon>
    </lineage>
</organism>
<reference evidence="1" key="1">
    <citation type="submission" date="2020-10" db="EMBL/GenBank/DDBJ databases">
        <authorList>
            <person name="Gilroy R."/>
        </authorList>
    </citation>
    <scope>NUCLEOTIDE SEQUENCE</scope>
    <source>
        <strain evidence="1">CHK190-19873</strain>
    </source>
</reference>
<gene>
    <name evidence="1" type="ORF">IAB44_10155</name>
</gene>
<dbReference type="Proteomes" id="UP000823935">
    <property type="component" value="Unassembled WGS sequence"/>
</dbReference>
<sequence length="577" mass="66290">MILYQALSSYQILECMLHRYFFYPNEHAVLLLGTYITERMPDYLSLHTQGFFDEICLFQFGGAGGKEEQILEKMEKELKKALPWKLTDFDRIFIAGIHTYLQVYMLHSGISFEMFEDGSGALSRPRILADIHRASAPGRYEIIEKYGLYDHTSPLITKKYCDMKSQVPGFFDERAVDFSILEYFRRLPIDRQEAVRRIFQVPALGEAPKEAVLLLTQQFASLGQLTFDEQILIYENLMDYYLRGACLIIKPHPDDILYYRLLFPEAQIIRGQFPSELLPLAFEKLPERAATISSTGLNLLKGEFSDILAFNAEYEKTFHFNHIYYTALAMACFLGMSRAGIIGANRVQLENLAERGPAAGRGLVIGDWEDPGNREEEQGSAVTGYSDGIQGPAGGEMILFCDIAEEKGPSWKDLKELADRKAVRGILFFNTDKEYRMYEPDREIEPEEALAEAKAWFLRLIPIRVVKKRLGRRNTAGKGMPETADRMETSEYADREGEDMLYFYAAEEELRTMARQFETELELPFTGTKLTAGGFSPEQEKIKMLEGILAATERRLLEYIREERVLRQRLEEREAKT</sequence>
<reference evidence="1" key="2">
    <citation type="journal article" date="2021" name="PeerJ">
        <title>Extensive microbial diversity within the chicken gut microbiome revealed by metagenomics and culture.</title>
        <authorList>
            <person name="Gilroy R."/>
            <person name="Ravi A."/>
            <person name="Getino M."/>
            <person name="Pursley I."/>
            <person name="Horton D.L."/>
            <person name="Alikhan N.F."/>
            <person name="Baker D."/>
            <person name="Gharbi K."/>
            <person name="Hall N."/>
            <person name="Watson M."/>
            <person name="Adriaenssens E.M."/>
            <person name="Foster-Nyarko E."/>
            <person name="Jarju S."/>
            <person name="Secka A."/>
            <person name="Antonio M."/>
            <person name="Oren A."/>
            <person name="Chaudhuri R.R."/>
            <person name="La Ragione R."/>
            <person name="Hildebrand F."/>
            <person name="Pallen M.J."/>
        </authorList>
    </citation>
    <scope>NUCLEOTIDE SEQUENCE</scope>
    <source>
        <strain evidence="1">CHK190-19873</strain>
    </source>
</reference>